<keyword evidence="2" id="KW-1185">Reference proteome</keyword>
<reference evidence="1" key="1">
    <citation type="journal article" date="2023" name="Front. Microbiol.">
        <title>Genomic-based phylogenetic and metabolic analyses of the genus Natronomonas, and description of Natronomonas aquatica sp. nov.</title>
        <authorList>
            <person name="Garcia-Roldan A."/>
            <person name="Duran-Viseras A."/>
            <person name="de la Haba R.R."/>
            <person name="Corral P."/>
            <person name="Sanchez-Porro C."/>
            <person name="Ventosa A."/>
        </authorList>
    </citation>
    <scope>NUCLEOTIDE SEQUENCE</scope>
    <source>
        <strain evidence="1">F2-12</strain>
    </source>
</reference>
<comment type="caution">
    <text evidence="1">The sequence shown here is derived from an EMBL/GenBank/DDBJ whole genome shotgun (WGS) entry which is preliminary data.</text>
</comment>
<sequence>MFNIPDPDGYLSASDVKDVAEEVISPLPLPGVEGSPLDPGDIWLVVILACVNQTSIWETCNDTNGTPCDDTVFTWLHTLDRDWLEFVANLLLGRLAMTILDRSGSRIVSIDFIDNPYHGEHYADEG</sequence>
<organism evidence="1 2">
    <name type="scientific">Natronomonas aquatica</name>
    <dbReference type="NCBI Taxonomy" id="2841590"/>
    <lineage>
        <taxon>Archaea</taxon>
        <taxon>Methanobacteriati</taxon>
        <taxon>Methanobacteriota</taxon>
        <taxon>Stenosarchaea group</taxon>
        <taxon>Halobacteria</taxon>
        <taxon>Halobacteriales</taxon>
        <taxon>Natronomonadaceae</taxon>
        <taxon>Natronomonas</taxon>
    </lineage>
</organism>
<accession>A0A9R1CWR1</accession>
<dbReference type="Proteomes" id="UP001139494">
    <property type="component" value="Unassembled WGS sequence"/>
</dbReference>
<feature type="non-terminal residue" evidence="1">
    <location>
        <position position="126"/>
    </location>
</feature>
<evidence type="ECO:0000313" key="2">
    <source>
        <dbReference type="Proteomes" id="UP001139494"/>
    </source>
</evidence>
<name>A0A9R1CWR1_9EURY</name>
<protein>
    <submittedName>
        <fullName evidence="1">ISH3 family transposase</fullName>
    </submittedName>
</protein>
<dbReference type="EMBL" id="JAHLKM010000051">
    <property type="protein sequence ID" value="MCQ4334971.1"/>
    <property type="molecule type" value="Genomic_DNA"/>
</dbReference>
<gene>
    <name evidence="1" type="ORF">KM295_16085</name>
</gene>
<evidence type="ECO:0000313" key="1">
    <source>
        <dbReference type="EMBL" id="MCQ4334971.1"/>
    </source>
</evidence>
<dbReference type="AlphaFoldDB" id="A0A9R1CWR1"/>
<proteinExistence type="predicted"/>